<dbReference type="GO" id="GO:0005737">
    <property type="term" value="C:cytoplasm"/>
    <property type="evidence" value="ECO:0007669"/>
    <property type="project" value="UniProtKB-SubCell"/>
</dbReference>
<evidence type="ECO:0000256" key="2">
    <source>
        <dbReference type="ARBA" id="ARBA00003968"/>
    </source>
</evidence>
<dbReference type="OrthoDB" id="363185at2759"/>
<dbReference type="GeneID" id="107217216"/>
<accession>A0A6J0B4X1</accession>
<name>A0A6J0B4X1_NEOLC</name>
<evidence type="ECO:0000256" key="5">
    <source>
        <dbReference type="ARBA" id="ARBA00008391"/>
    </source>
</evidence>
<comment type="pathway">
    <text evidence="4">Purine metabolism; AMP biosynthesis via salvage pathway; AMP from adenine: step 1/1.</text>
</comment>
<evidence type="ECO:0000256" key="7">
    <source>
        <dbReference type="ARBA" id="ARBA00017366"/>
    </source>
</evidence>
<organism evidence="13 14">
    <name type="scientific">Neodiprion lecontei</name>
    <name type="common">Redheaded pine sawfly</name>
    <dbReference type="NCBI Taxonomy" id="441921"/>
    <lineage>
        <taxon>Eukaryota</taxon>
        <taxon>Metazoa</taxon>
        <taxon>Ecdysozoa</taxon>
        <taxon>Arthropoda</taxon>
        <taxon>Hexapoda</taxon>
        <taxon>Insecta</taxon>
        <taxon>Pterygota</taxon>
        <taxon>Neoptera</taxon>
        <taxon>Endopterygota</taxon>
        <taxon>Hymenoptera</taxon>
        <taxon>Tenthredinoidea</taxon>
        <taxon>Diprionidae</taxon>
        <taxon>Diprioninae</taxon>
        <taxon>Neodiprion</taxon>
    </lineage>
</organism>
<dbReference type="Gene3D" id="3.40.50.2020">
    <property type="match status" value="1"/>
</dbReference>
<dbReference type="InterPro" id="IPR029057">
    <property type="entry name" value="PRTase-like"/>
</dbReference>
<evidence type="ECO:0000313" key="13">
    <source>
        <dbReference type="Proteomes" id="UP000829291"/>
    </source>
</evidence>
<dbReference type="Proteomes" id="UP000829291">
    <property type="component" value="Chromosome 1"/>
</dbReference>
<evidence type="ECO:0000256" key="4">
    <source>
        <dbReference type="ARBA" id="ARBA00004659"/>
    </source>
</evidence>
<dbReference type="PANTHER" id="PTHR32315:SF3">
    <property type="entry name" value="ADENINE PHOSPHORIBOSYLTRANSFERASE"/>
    <property type="match status" value="1"/>
</dbReference>
<sequence length="178" mass="19460">MDEAHRLKIAVVRNAIGTYPDFPKPGVIFRDVFSILTNVSASQVLMDLMVEHARSLGIDVIVGLDARGFLFGPLIAAKLEKPFVPIRKKGKLPGRVLSQSFKLEYGEDTFEIQENVLGKRKRVLVVDDLLATGGTMAAAIQLLNLAEADVHCLVVIELTSLNGRSKLAAPVHSIVQFE</sequence>
<proteinExistence type="inferred from homology"/>
<dbReference type="KEGG" id="nlo:107217216"/>
<dbReference type="HAMAP" id="MF_00004">
    <property type="entry name" value="Aden_phosphoribosyltr"/>
    <property type="match status" value="1"/>
</dbReference>
<dbReference type="Pfam" id="PF00156">
    <property type="entry name" value="Pribosyltran"/>
    <property type="match status" value="1"/>
</dbReference>
<dbReference type="GO" id="GO:0006166">
    <property type="term" value="P:purine ribonucleoside salvage"/>
    <property type="evidence" value="ECO:0007669"/>
    <property type="project" value="UniProtKB-KW"/>
</dbReference>
<evidence type="ECO:0000313" key="15">
    <source>
        <dbReference type="RefSeq" id="XP_046590743.1"/>
    </source>
</evidence>
<dbReference type="RefSeq" id="XP_046590743.1">
    <property type="nucleotide sequence ID" value="XM_046734787.1"/>
</dbReference>
<dbReference type="GO" id="GO:0006168">
    <property type="term" value="P:adenine salvage"/>
    <property type="evidence" value="ECO:0007669"/>
    <property type="project" value="InterPro"/>
</dbReference>
<comment type="similarity">
    <text evidence="5">Belongs to the purine/pyrimidine phosphoribosyltransferase family.</text>
</comment>
<dbReference type="EC" id="2.4.2.7" evidence="6"/>
<dbReference type="InterPro" id="IPR000836">
    <property type="entry name" value="PRTase_dom"/>
</dbReference>
<dbReference type="GO" id="GO:0003999">
    <property type="term" value="F:adenine phosphoribosyltransferase activity"/>
    <property type="evidence" value="ECO:0007669"/>
    <property type="project" value="UniProtKB-EC"/>
</dbReference>
<dbReference type="RefSeq" id="XP_046590752.1">
    <property type="nucleotide sequence ID" value="XM_046734796.1"/>
</dbReference>
<comment type="catalytic activity">
    <reaction evidence="1">
        <text>AMP + diphosphate = 5-phospho-alpha-D-ribose 1-diphosphate + adenine</text>
        <dbReference type="Rhea" id="RHEA:16609"/>
        <dbReference type="ChEBI" id="CHEBI:16708"/>
        <dbReference type="ChEBI" id="CHEBI:33019"/>
        <dbReference type="ChEBI" id="CHEBI:58017"/>
        <dbReference type="ChEBI" id="CHEBI:456215"/>
        <dbReference type="EC" id="2.4.2.7"/>
    </reaction>
</comment>
<feature type="domain" description="Phosphoribosyltransferase" evidence="12">
    <location>
        <begin position="40"/>
        <end position="157"/>
    </location>
</feature>
<gene>
    <name evidence="14 15 16" type="primary">LOC107217216</name>
</gene>
<dbReference type="GO" id="GO:0002055">
    <property type="term" value="F:adenine binding"/>
    <property type="evidence" value="ECO:0007669"/>
    <property type="project" value="TreeGrafter"/>
</dbReference>
<keyword evidence="13" id="KW-1185">Reference proteome</keyword>
<protein>
    <recommendedName>
        <fullName evidence="7">Adenine phosphoribosyltransferase</fullName>
        <ecNumber evidence="6">2.4.2.7</ecNumber>
    </recommendedName>
</protein>
<dbReference type="UniPathway" id="UPA00588">
    <property type="reaction ID" value="UER00646"/>
</dbReference>
<dbReference type="InterPro" id="IPR005764">
    <property type="entry name" value="Ade_phspho_trans"/>
</dbReference>
<dbReference type="RefSeq" id="XP_015510119.2">
    <property type="nucleotide sequence ID" value="XM_015654633.2"/>
</dbReference>
<dbReference type="NCBIfam" id="TIGR01090">
    <property type="entry name" value="apt"/>
    <property type="match status" value="1"/>
</dbReference>
<keyword evidence="10" id="KW-0808">Transferase</keyword>
<dbReference type="PANTHER" id="PTHR32315">
    <property type="entry name" value="ADENINE PHOSPHORIBOSYLTRANSFERASE"/>
    <property type="match status" value="1"/>
</dbReference>
<evidence type="ECO:0000256" key="9">
    <source>
        <dbReference type="ARBA" id="ARBA00022676"/>
    </source>
</evidence>
<dbReference type="NCBIfam" id="NF002634">
    <property type="entry name" value="PRK02304.1-3"/>
    <property type="match status" value="1"/>
</dbReference>
<comment type="function">
    <text evidence="2">Catalyzes a salvage reaction resulting in the formation of AMP, that is energically less costly than de novo synthesis.</text>
</comment>
<comment type="subcellular location">
    <subcellularLocation>
        <location evidence="3">Cytoplasm</location>
    </subcellularLocation>
</comment>
<evidence type="ECO:0000256" key="10">
    <source>
        <dbReference type="ARBA" id="ARBA00022679"/>
    </source>
</evidence>
<dbReference type="CDD" id="cd06223">
    <property type="entry name" value="PRTases_typeI"/>
    <property type="match status" value="1"/>
</dbReference>
<keyword evidence="8" id="KW-0963">Cytoplasm</keyword>
<evidence type="ECO:0000256" key="3">
    <source>
        <dbReference type="ARBA" id="ARBA00004496"/>
    </source>
</evidence>
<evidence type="ECO:0000256" key="1">
    <source>
        <dbReference type="ARBA" id="ARBA00000868"/>
    </source>
</evidence>
<dbReference type="InterPro" id="IPR050054">
    <property type="entry name" value="UPRTase/APRTase"/>
</dbReference>
<keyword evidence="9 14" id="KW-0328">Glycosyltransferase</keyword>
<evidence type="ECO:0000313" key="16">
    <source>
        <dbReference type="RefSeq" id="XP_046590752.1"/>
    </source>
</evidence>
<evidence type="ECO:0000256" key="11">
    <source>
        <dbReference type="ARBA" id="ARBA00022726"/>
    </source>
</evidence>
<evidence type="ECO:0000256" key="6">
    <source>
        <dbReference type="ARBA" id="ARBA00011893"/>
    </source>
</evidence>
<dbReference type="AlphaFoldDB" id="A0A6J0B4X1"/>
<keyword evidence="11" id="KW-0660">Purine salvage</keyword>
<dbReference type="GO" id="GO:0016208">
    <property type="term" value="F:AMP binding"/>
    <property type="evidence" value="ECO:0007669"/>
    <property type="project" value="TreeGrafter"/>
</dbReference>
<evidence type="ECO:0000256" key="8">
    <source>
        <dbReference type="ARBA" id="ARBA00022490"/>
    </source>
</evidence>
<dbReference type="FunCoup" id="A0A6J0B4X1">
    <property type="interactions" value="662"/>
</dbReference>
<evidence type="ECO:0000313" key="14">
    <source>
        <dbReference type="RefSeq" id="XP_015510119.2"/>
    </source>
</evidence>
<dbReference type="InParanoid" id="A0A6J0B4X1"/>
<dbReference type="NCBIfam" id="NF002636">
    <property type="entry name" value="PRK02304.1-5"/>
    <property type="match status" value="1"/>
</dbReference>
<evidence type="ECO:0000259" key="12">
    <source>
        <dbReference type="Pfam" id="PF00156"/>
    </source>
</evidence>
<dbReference type="GO" id="GO:0044209">
    <property type="term" value="P:AMP salvage"/>
    <property type="evidence" value="ECO:0007669"/>
    <property type="project" value="UniProtKB-UniPathway"/>
</dbReference>
<dbReference type="SUPFAM" id="SSF53271">
    <property type="entry name" value="PRTase-like"/>
    <property type="match status" value="1"/>
</dbReference>
<reference evidence="14 15" key="1">
    <citation type="submission" date="2025-05" db="UniProtKB">
        <authorList>
            <consortium name="RefSeq"/>
        </authorList>
    </citation>
    <scope>IDENTIFICATION</scope>
    <source>
        <tissue evidence="14 15">Thorax and Abdomen</tissue>
    </source>
</reference>